<dbReference type="AlphaFoldDB" id="A0A4U5NFL4"/>
<reference evidence="1" key="1">
    <citation type="submission" date="2013-11" db="EMBL/GenBank/DDBJ databases">
        <authorList>
            <person name="Sternberg P."/>
            <person name="Dillman A."/>
            <person name="Macchietto M."/>
        </authorList>
    </citation>
    <scope>NUCLEOTIDE SEQUENCE</scope>
    <source>
        <strain evidence="1">ALL</strain>
    </source>
</reference>
<proteinExistence type="predicted"/>
<dbReference type="EMBL" id="AZBU02000004">
    <property type="protein sequence ID" value="TKR81486.1"/>
    <property type="molecule type" value="Genomic_DNA"/>
</dbReference>
<protein>
    <submittedName>
        <fullName evidence="1">Uncharacterized protein</fullName>
    </submittedName>
</protein>
<sequence length="97" mass="11154">MRVNRKLALMISVFQKTDKPTLKANGSKANMSLGMLNEPQSDFWDLYRNLEILTSPDLILYTAEITKKPNFFFSGIPRFCAMNNAPFRDLYFQVGLV</sequence>
<gene>
    <name evidence="1" type="ORF">L596_015349</name>
</gene>
<reference evidence="1" key="3">
    <citation type="journal article" date="2019" name="G3 (Bethesda)">
        <title>Hybrid Assembly of the Genome of the Entomopathogenic Nematode Steinernema carpocapsae Identifies the X-Chromosome.</title>
        <authorList>
            <person name="Serra L."/>
            <person name="Macchietto M."/>
            <person name="Macias-Munoz A."/>
            <person name="McGill C.J."/>
            <person name="Rodriguez I.M."/>
            <person name="Rodriguez B."/>
            <person name="Murad R."/>
            <person name="Mortazavi A."/>
        </authorList>
    </citation>
    <scope>NUCLEOTIDE SEQUENCE</scope>
    <source>
        <strain evidence="1">ALL</strain>
    </source>
</reference>
<evidence type="ECO:0000313" key="1">
    <source>
        <dbReference type="EMBL" id="TKR81486.1"/>
    </source>
</evidence>
<comment type="caution">
    <text evidence="1">The sequence shown here is derived from an EMBL/GenBank/DDBJ whole genome shotgun (WGS) entry which is preliminary data.</text>
</comment>
<reference evidence="1" key="2">
    <citation type="journal article" date="2015" name="Genome Biol.">
        <title>Comparative genomics of Steinernema reveals deeply conserved gene regulatory networks.</title>
        <authorList>
            <person name="Dillman A.R."/>
            <person name="Macchietto M."/>
            <person name="Porter C.F."/>
            <person name="Rogers A."/>
            <person name="Williams B."/>
            <person name="Antoshechkin I."/>
            <person name="Lee M.M."/>
            <person name="Goodwin Z."/>
            <person name="Lu X."/>
            <person name="Lewis E.E."/>
            <person name="Goodrich-Blair H."/>
            <person name="Stock S.P."/>
            <person name="Adams B.J."/>
            <person name="Sternberg P.W."/>
            <person name="Mortazavi A."/>
        </authorList>
    </citation>
    <scope>NUCLEOTIDE SEQUENCE [LARGE SCALE GENOMIC DNA]</scope>
    <source>
        <strain evidence="1">ALL</strain>
    </source>
</reference>
<name>A0A4U5NFL4_STECR</name>
<organism evidence="1">
    <name type="scientific">Steinernema carpocapsae</name>
    <name type="common">Entomopathogenic nematode</name>
    <dbReference type="NCBI Taxonomy" id="34508"/>
    <lineage>
        <taxon>Eukaryota</taxon>
        <taxon>Metazoa</taxon>
        <taxon>Ecdysozoa</taxon>
        <taxon>Nematoda</taxon>
        <taxon>Chromadorea</taxon>
        <taxon>Rhabditida</taxon>
        <taxon>Tylenchina</taxon>
        <taxon>Panagrolaimomorpha</taxon>
        <taxon>Strongyloidoidea</taxon>
        <taxon>Steinernematidae</taxon>
        <taxon>Steinernema</taxon>
    </lineage>
</organism>
<accession>A0A4U5NFL4</accession>